<evidence type="ECO:0000313" key="2">
    <source>
        <dbReference type="EMBL" id="MBO8190619.1"/>
    </source>
</evidence>
<organism evidence="2 3">
    <name type="scientific">Streptomyces oryzae</name>
    <dbReference type="NCBI Taxonomy" id="1434886"/>
    <lineage>
        <taxon>Bacteria</taxon>
        <taxon>Bacillati</taxon>
        <taxon>Actinomycetota</taxon>
        <taxon>Actinomycetes</taxon>
        <taxon>Kitasatosporales</taxon>
        <taxon>Streptomycetaceae</taxon>
        <taxon>Streptomyces</taxon>
    </lineage>
</organism>
<keyword evidence="1" id="KW-1133">Transmembrane helix</keyword>
<dbReference type="Proteomes" id="UP001519064">
    <property type="component" value="Unassembled WGS sequence"/>
</dbReference>
<proteinExistence type="predicted"/>
<dbReference type="RefSeq" id="WP_209237723.1">
    <property type="nucleotide sequence ID" value="NZ_JADKMA010000007.1"/>
</dbReference>
<protein>
    <recommendedName>
        <fullName evidence="4">Integral membrane protein</fullName>
    </recommendedName>
</protein>
<keyword evidence="1" id="KW-0472">Membrane</keyword>
<feature type="transmembrane region" description="Helical" evidence="1">
    <location>
        <begin position="25"/>
        <end position="44"/>
    </location>
</feature>
<feature type="transmembrane region" description="Helical" evidence="1">
    <location>
        <begin position="89"/>
        <end position="112"/>
    </location>
</feature>
<name>A0ABS3X5H0_9ACTN</name>
<dbReference type="EMBL" id="JADKMA010000007">
    <property type="protein sequence ID" value="MBO8190619.1"/>
    <property type="molecule type" value="Genomic_DNA"/>
</dbReference>
<gene>
    <name evidence="2" type="ORF">ITI46_02705</name>
</gene>
<accession>A0ABS3X5H0</accession>
<evidence type="ECO:0000313" key="3">
    <source>
        <dbReference type="Proteomes" id="UP001519064"/>
    </source>
</evidence>
<feature type="transmembrane region" description="Helical" evidence="1">
    <location>
        <begin position="118"/>
        <end position="135"/>
    </location>
</feature>
<keyword evidence="3" id="KW-1185">Reference proteome</keyword>
<keyword evidence="1" id="KW-0812">Transmembrane</keyword>
<evidence type="ECO:0008006" key="4">
    <source>
        <dbReference type="Google" id="ProtNLM"/>
    </source>
</evidence>
<comment type="caution">
    <text evidence="2">The sequence shown here is derived from an EMBL/GenBank/DDBJ whole genome shotgun (WGS) entry which is preliminary data.</text>
</comment>
<sequence length="142" mass="15118">MTKQTSSTVTVTDPDARHKLHIAQVLLGGYAALSVLTLLAIVVFSGNPDMVTDAVWIRGTVLAVASLVTFALGVSMAQGARRNYRRVQIIALAQVVAVVVIESVPGAFPLWFKVENGMCGALLVIVVLVTLARTVRSTFAVR</sequence>
<feature type="transmembrane region" description="Helical" evidence="1">
    <location>
        <begin position="56"/>
        <end position="77"/>
    </location>
</feature>
<reference evidence="2 3" key="1">
    <citation type="submission" date="2020-11" db="EMBL/GenBank/DDBJ databases">
        <title>Streptomyces spirodelae sp. nov., isolated from duckweed.</title>
        <authorList>
            <person name="Saimee Y."/>
            <person name="Duangmal K."/>
        </authorList>
    </citation>
    <scope>NUCLEOTIDE SEQUENCE [LARGE SCALE GENOMIC DNA]</scope>
    <source>
        <strain evidence="2 3">S16-07</strain>
    </source>
</reference>
<evidence type="ECO:0000256" key="1">
    <source>
        <dbReference type="SAM" id="Phobius"/>
    </source>
</evidence>